<dbReference type="GO" id="GO:0003677">
    <property type="term" value="F:DNA binding"/>
    <property type="evidence" value="ECO:0007669"/>
    <property type="project" value="UniProtKB-KW"/>
</dbReference>
<comment type="caution">
    <text evidence="3">The sequence shown here is derived from an EMBL/GenBank/DDBJ whole genome shotgun (WGS) entry which is preliminary data.</text>
</comment>
<dbReference type="SMART" id="SM00530">
    <property type="entry name" value="HTH_XRE"/>
    <property type="match status" value="1"/>
</dbReference>
<dbReference type="RefSeq" id="WP_132013185.1">
    <property type="nucleotide sequence ID" value="NZ_SLUN01000004.1"/>
</dbReference>
<dbReference type="Proteomes" id="UP000295008">
    <property type="component" value="Unassembled WGS sequence"/>
</dbReference>
<dbReference type="InterPro" id="IPR050807">
    <property type="entry name" value="TransReg_Diox_bact_type"/>
</dbReference>
<feature type="domain" description="HTH cro/C1-type" evidence="2">
    <location>
        <begin position="7"/>
        <end position="61"/>
    </location>
</feature>
<dbReference type="AlphaFoldDB" id="A0A4R1S4Q1"/>
<dbReference type="Gene3D" id="1.10.260.40">
    <property type="entry name" value="lambda repressor-like DNA-binding domains"/>
    <property type="match status" value="1"/>
</dbReference>
<evidence type="ECO:0000259" key="2">
    <source>
        <dbReference type="PROSITE" id="PS50943"/>
    </source>
</evidence>
<protein>
    <submittedName>
        <fullName evidence="3">Helix-turn-helix protein</fullName>
    </submittedName>
</protein>
<dbReference type="PANTHER" id="PTHR46797:SF1">
    <property type="entry name" value="METHYLPHOSPHONATE SYNTHASE"/>
    <property type="match status" value="1"/>
</dbReference>
<gene>
    <name evidence="3" type="ORF">EDC14_1004129</name>
</gene>
<dbReference type="CDD" id="cd00093">
    <property type="entry name" value="HTH_XRE"/>
    <property type="match status" value="1"/>
</dbReference>
<evidence type="ECO:0000313" key="3">
    <source>
        <dbReference type="EMBL" id="TCL74191.1"/>
    </source>
</evidence>
<evidence type="ECO:0000256" key="1">
    <source>
        <dbReference type="ARBA" id="ARBA00023125"/>
    </source>
</evidence>
<dbReference type="InterPro" id="IPR001387">
    <property type="entry name" value="Cro/C1-type_HTH"/>
</dbReference>
<dbReference type="GO" id="GO:0005829">
    <property type="term" value="C:cytosol"/>
    <property type="evidence" value="ECO:0007669"/>
    <property type="project" value="TreeGrafter"/>
</dbReference>
<dbReference type="PANTHER" id="PTHR46797">
    <property type="entry name" value="HTH-TYPE TRANSCRIPTIONAL REGULATOR"/>
    <property type="match status" value="1"/>
</dbReference>
<keyword evidence="4" id="KW-1185">Reference proteome</keyword>
<name>A0A4R1S4Q1_HYDET</name>
<dbReference type="InterPro" id="IPR010982">
    <property type="entry name" value="Lambda_DNA-bd_dom_sf"/>
</dbReference>
<keyword evidence="1" id="KW-0238">DNA-binding</keyword>
<evidence type="ECO:0000313" key="4">
    <source>
        <dbReference type="Proteomes" id="UP000295008"/>
    </source>
</evidence>
<proteinExistence type="predicted"/>
<dbReference type="PROSITE" id="PS50943">
    <property type="entry name" value="HTH_CROC1"/>
    <property type="match status" value="1"/>
</dbReference>
<reference evidence="3 4" key="1">
    <citation type="submission" date="2019-03" db="EMBL/GenBank/DDBJ databases">
        <title>Genomic Encyclopedia of Type Strains, Phase IV (KMG-IV): sequencing the most valuable type-strain genomes for metagenomic binning, comparative biology and taxonomic classification.</title>
        <authorList>
            <person name="Goeker M."/>
        </authorList>
    </citation>
    <scope>NUCLEOTIDE SEQUENCE [LARGE SCALE GENOMIC DNA]</scope>
    <source>
        <strain evidence="3 4">LX-B</strain>
    </source>
</reference>
<accession>A0A4R1S4Q1</accession>
<dbReference type="Pfam" id="PF01381">
    <property type="entry name" value="HTH_3"/>
    <property type="match status" value="1"/>
</dbReference>
<dbReference type="OrthoDB" id="9812495at2"/>
<sequence>MTFGARLKSLRNAKTLSQMKVSDATGIPQTTLSDLENDKYLPDIEQILKIAGALGTTTSYLLGESQNSAA</sequence>
<organism evidence="3 4">
    <name type="scientific">Hydrogenispora ethanolica</name>
    <dbReference type="NCBI Taxonomy" id="1082276"/>
    <lineage>
        <taxon>Bacteria</taxon>
        <taxon>Bacillati</taxon>
        <taxon>Bacillota</taxon>
        <taxon>Hydrogenispora</taxon>
    </lineage>
</organism>
<dbReference type="SUPFAM" id="SSF47413">
    <property type="entry name" value="lambda repressor-like DNA-binding domains"/>
    <property type="match status" value="1"/>
</dbReference>
<dbReference type="EMBL" id="SLUN01000004">
    <property type="protein sequence ID" value="TCL74191.1"/>
    <property type="molecule type" value="Genomic_DNA"/>
</dbReference>
<dbReference type="GO" id="GO:0003700">
    <property type="term" value="F:DNA-binding transcription factor activity"/>
    <property type="evidence" value="ECO:0007669"/>
    <property type="project" value="TreeGrafter"/>
</dbReference>